<dbReference type="GeneID" id="66080943"/>
<keyword evidence="2" id="KW-1185">Reference proteome</keyword>
<sequence>MTDSRASKKMVSEHRFLISTYSLFLHKLKVTHDPGTTTFHEIILLSPILSHDVAIKNQQARSSTPYYFSLVRSWLLVCLTGEESDSLR</sequence>
<proteinExistence type="predicted"/>
<accession>A0A9P7URN3</accession>
<dbReference type="AlphaFoldDB" id="A0A9P7URN3"/>
<comment type="caution">
    <text evidence="1">The sequence shown here is derived from an EMBL/GenBank/DDBJ whole genome shotgun (WGS) entry which is preliminary data.</text>
</comment>
<dbReference type="KEGG" id="more:E1B28_011868"/>
<protein>
    <submittedName>
        <fullName evidence="1">Uncharacterized protein</fullName>
    </submittedName>
</protein>
<dbReference type="RefSeq" id="XP_043006741.1">
    <property type="nucleotide sequence ID" value="XM_043156926.1"/>
</dbReference>
<name>A0A9P7URN3_9AGAR</name>
<evidence type="ECO:0000313" key="2">
    <source>
        <dbReference type="Proteomes" id="UP001049176"/>
    </source>
</evidence>
<gene>
    <name evidence="1" type="ORF">E1B28_011868</name>
</gene>
<reference evidence="1" key="1">
    <citation type="journal article" date="2021" name="Genome Biol. Evol.">
        <title>The assembled and annotated genome of the fairy-ring fungus Marasmius oreades.</title>
        <authorList>
            <person name="Hiltunen M."/>
            <person name="Ament-Velasquez S.L."/>
            <person name="Johannesson H."/>
        </authorList>
    </citation>
    <scope>NUCLEOTIDE SEQUENCE</scope>
    <source>
        <strain evidence="1">03SP1</strain>
    </source>
</reference>
<dbReference type="Proteomes" id="UP001049176">
    <property type="component" value="Chromosome 7"/>
</dbReference>
<organism evidence="1 2">
    <name type="scientific">Marasmius oreades</name>
    <name type="common">fairy-ring Marasmius</name>
    <dbReference type="NCBI Taxonomy" id="181124"/>
    <lineage>
        <taxon>Eukaryota</taxon>
        <taxon>Fungi</taxon>
        <taxon>Dikarya</taxon>
        <taxon>Basidiomycota</taxon>
        <taxon>Agaricomycotina</taxon>
        <taxon>Agaricomycetes</taxon>
        <taxon>Agaricomycetidae</taxon>
        <taxon>Agaricales</taxon>
        <taxon>Marasmiineae</taxon>
        <taxon>Marasmiaceae</taxon>
        <taxon>Marasmius</taxon>
    </lineage>
</organism>
<dbReference type="EMBL" id="CM032187">
    <property type="protein sequence ID" value="KAG7090271.1"/>
    <property type="molecule type" value="Genomic_DNA"/>
</dbReference>
<evidence type="ECO:0000313" key="1">
    <source>
        <dbReference type="EMBL" id="KAG7090271.1"/>
    </source>
</evidence>